<dbReference type="Pfam" id="PF17791">
    <property type="entry name" value="MG3"/>
    <property type="match status" value="1"/>
</dbReference>
<keyword evidence="3" id="KW-1185">Reference proteome</keyword>
<gene>
    <name evidence="2" type="ORF">LOTGIDRAFT_176613</name>
</gene>
<protein>
    <recommendedName>
        <fullName evidence="1">Macroglobulin domain-containing protein</fullName>
    </recommendedName>
</protein>
<dbReference type="Proteomes" id="UP000030746">
    <property type="component" value="Unassembled WGS sequence"/>
</dbReference>
<dbReference type="InterPro" id="IPR041555">
    <property type="entry name" value="MG3"/>
</dbReference>
<dbReference type="EMBL" id="KB201505">
    <property type="protein sequence ID" value="ESO96261.1"/>
    <property type="molecule type" value="Genomic_DNA"/>
</dbReference>
<feature type="domain" description="Macroglobulin" evidence="1">
    <location>
        <begin position="2"/>
        <end position="45"/>
    </location>
</feature>
<dbReference type="HOGENOM" id="CLU_2212910_0_0_1"/>
<sequence length="107" mass="12164">MPYIVSQKDKSITVQVSSQYTFGKPVNGSARLRIIVNYYPKRKYQKDPDTGKYGYVDLTQPELIYDMQGSSLGDYKQPYQVSSKSVKNLLCLVECLRAIVDGRRTDG</sequence>
<dbReference type="KEGG" id="lgi:LOTGIDRAFT_176613"/>
<dbReference type="Gene3D" id="2.60.40.1940">
    <property type="match status" value="1"/>
</dbReference>
<accession>V4ARC3</accession>
<dbReference type="GeneID" id="20243875"/>
<dbReference type="RefSeq" id="XP_009053051.1">
    <property type="nucleotide sequence ID" value="XM_009054803.1"/>
</dbReference>
<reference evidence="2 3" key="1">
    <citation type="journal article" date="2013" name="Nature">
        <title>Insights into bilaterian evolution from three spiralian genomes.</title>
        <authorList>
            <person name="Simakov O."/>
            <person name="Marletaz F."/>
            <person name="Cho S.J."/>
            <person name="Edsinger-Gonzales E."/>
            <person name="Havlak P."/>
            <person name="Hellsten U."/>
            <person name="Kuo D.H."/>
            <person name="Larsson T."/>
            <person name="Lv J."/>
            <person name="Arendt D."/>
            <person name="Savage R."/>
            <person name="Osoegawa K."/>
            <person name="de Jong P."/>
            <person name="Grimwood J."/>
            <person name="Chapman J.A."/>
            <person name="Shapiro H."/>
            <person name="Aerts A."/>
            <person name="Otillar R.P."/>
            <person name="Terry A.Y."/>
            <person name="Boore J.L."/>
            <person name="Grigoriev I.V."/>
            <person name="Lindberg D.R."/>
            <person name="Seaver E.C."/>
            <person name="Weisblat D.A."/>
            <person name="Putnam N.H."/>
            <person name="Rokhsar D.S."/>
        </authorList>
    </citation>
    <scope>NUCLEOTIDE SEQUENCE [LARGE SCALE GENOMIC DNA]</scope>
</reference>
<evidence type="ECO:0000259" key="1">
    <source>
        <dbReference type="Pfam" id="PF17791"/>
    </source>
</evidence>
<dbReference type="AlphaFoldDB" id="V4ARC3"/>
<dbReference type="OrthoDB" id="9998011at2759"/>
<evidence type="ECO:0000313" key="3">
    <source>
        <dbReference type="Proteomes" id="UP000030746"/>
    </source>
</evidence>
<organism evidence="2 3">
    <name type="scientific">Lottia gigantea</name>
    <name type="common">Giant owl limpet</name>
    <dbReference type="NCBI Taxonomy" id="225164"/>
    <lineage>
        <taxon>Eukaryota</taxon>
        <taxon>Metazoa</taxon>
        <taxon>Spiralia</taxon>
        <taxon>Lophotrochozoa</taxon>
        <taxon>Mollusca</taxon>
        <taxon>Gastropoda</taxon>
        <taxon>Patellogastropoda</taxon>
        <taxon>Lottioidea</taxon>
        <taxon>Lottiidae</taxon>
        <taxon>Lottia</taxon>
    </lineage>
</organism>
<evidence type="ECO:0000313" key="2">
    <source>
        <dbReference type="EMBL" id="ESO96261.1"/>
    </source>
</evidence>
<proteinExistence type="predicted"/>
<dbReference type="CTD" id="20243875"/>
<name>V4ARC3_LOTGI</name>